<dbReference type="RefSeq" id="WP_183275882.1">
    <property type="nucleotide sequence ID" value="NZ_BLZR01000001.1"/>
</dbReference>
<dbReference type="Pfam" id="PF19601">
    <property type="entry name" value="DUF6106"/>
    <property type="match status" value="1"/>
</dbReference>
<reference evidence="2 3" key="1">
    <citation type="submission" date="2020-07" db="EMBL/GenBank/DDBJ databases">
        <title>A new beta-1,3-glucan-decomposing anaerobic bacterium isolated from anoxic soil subjected to biological soil disinfestation.</title>
        <authorList>
            <person name="Ueki A."/>
            <person name="Tonouchi A."/>
        </authorList>
    </citation>
    <scope>NUCLEOTIDE SEQUENCE [LARGE SCALE GENOMIC DNA]</scope>
    <source>
        <strain evidence="2 3">TW1</strain>
    </source>
</reference>
<keyword evidence="1" id="KW-1133">Transmembrane helix</keyword>
<sequence length="165" mass="18764">MDQFKEQLVRAQNVGKYKTVKILMYILGVLAVLSILTGNFMLGLLLAAIAGILFYVKRFFYLEFEYVITNGEVDVDVIYETKTRKKKMSFNMKEVSLLAPYDSDAYKALNNKPSKVITAIPDGNKDRAYVAVVTEGNDRAQLIFVPNQDFVNICFLFNPKVVKKN</sequence>
<keyword evidence="1" id="KW-0812">Transmembrane</keyword>
<protein>
    <submittedName>
        <fullName evidence="2">Uncharacterized protein</fullName>
    </submittedName>
</protein>
<dbReference type="Proteomes" id="UP000580568">
    <property type="component" value="Unassembled WGS sequence"/>
</dbReference>
<name>A0A6V8SCN4_9CLOT</name>
<evidence type="ECO:0000313" key="2">
    <source>
        <dbReference type="EMBL" id="GFP74322.1"/>
    </source>
</evidence>
<keyword evidence="3" id="KW-1185">Reference proteome</keyword>
<gene>
    <name evidence="2" type="ORF">bsdtw1_00369</name>
</gene>
<proteinExistence type="predicted"/>
<dbReference type="AlphaFoldDB" id="A0A6V8SCN4"/>
<dbReference type="InterPro" id="IPR046088">
    <property type="entry name" value="DUF6106"/>
</dbReference>
<comment type="caution">
    <text evidence="2">The sequence shown here is derived from an EMBL/GenBank/DDBJ whole genome shotgun (WGS) entry which is preliminary data.</text>
</comment>
<evidence type="ECO:0000256" key="1">
    <source>
        <dbReference type="SAM" id="Phobius"/>
    </source>
</evidence>
<keyword evidence="1" id="KW-0472">Membrane</keyword>
<evidence type="ECO:0000313" key="3">
    <source>
        <dbReference type="Proteomes" id="UP000580568"/>
    </source>
</evidence>
<feature type="transmembrane region" description="Helical" evidence="1">
    <location>
        <begin position="22"/>
        <end position="55"/>
    </location>
</feature>
<dbReference type="EMBL" id="BLZR01000001">
    <property type="protein sequence ID" value="GFP74322.1"/>
    <property type="molecule type" value="Genomic_DNA"/>
</dbReference>
<organism evidence="2 3">
    <name type="scientific">Clostridium fungisolvens</name>
    <dbReference type="NCBI Taxonomy" id="1604897"/>
    <lineage>
        <taxon>Bacteria</taxon>
        <taxon>Bacillati</taxon>
        <taxon>Bacillota</taxon>
        <taxon>Clostridia</taxon>
        <taxon>Eubacteriales</taxon>
        <taxon>Clostridiaceae</taxon>
        <taxon>Clostridium</taxon>
    </lineage>
</organism>
<accession>A0A6V8SCN4</accession>